<name>A0ABP3XE32_9FIRM</name>
<feature type="transmembrane region" description="Helical" evidence="2">
    <location>
        <begin position="294"/>
        <end position="313"/>
    </location>
</feature>
<sequence length="428" mass="50841">MSYIIFDILKTSIYISIPIILIALLKDKILSKYTYKVNYIFCILITLRMIFISNIKVYLPFEFLKTQNNTTLKNIYYINNENSSSLDYVKILFLIWVFGTLYVIFRNIYKRIIFYKKIKNITYEVTDDNIINSFEEEKKALNIKRNINVFKVDGLSSPALINILSSKIIIPNKDYDKKQLKWIFRHELIHFKRKDNLLKIFLMIACAIHWFNPLTKILKVYFNEQCELSCDEKVLKKSNINDIKEYALVLVNTLRYRNTLKATMIYSQFNTNQIDLIKRRVEGMMNLKKRKKGTLITIFICTISAFSVLSFNIKYKQNVVYANQSVSHQENKQTEINNETNNESNLESNKNRKIITDEELRKNFENVKESDMKEMMEFYPDRKFDDLTQEEIDYALNFLFTGKCKKVNIGSDVTYSINLEKLFKDIKN</sequence>
<dbReference type="PANTHER" id="PTHR34978">
    <property type="entry name" value="POSSIBLE SENSOR-TRANSDUCER PROTEIN BLAR"/>
    <property type="match status" value="1"/>
</dbReference>
<feature type="region of interest" description="Disordered" evidence="1">
    <location>
        <begin position="328"/>
        <end position="352"/>
    </location>
</feature>
<evidence type="ECO:0000256" key="1">
    <source>
        <dbReference type="SAM" id="MobiDB-lite"/>
    </source>
</evidence>
<feature type="compositionally biased region" description="Low complexity" evidence="1">
    <location>
        <begin position="334"/>
        <end position="348"/>
    </location>
</feature>
<feature type="transmembrane region" description="Helical" evidence="2">
    <location>
        <begin position="37"/>
        <end position="59"/>
    </location>
</feature>
<feature type="domain" description="Peptidase M56" evidence="3">
    <location>
        <begin position="9"/>
        <end position="281"/>
    </location>
</feature>
<reference evidence="5" key="1">
    <citation type="journal article" date="2019" name="Int. J. Syst. Evol. Microbiol.">
        <title>The Global Catalogue of Microorganisms (GCM) 10K type strain sequencing project: providing services to taxonomists for standard genome sequencing and annotation.</title>
        <authorList>
            <consortium name="The Broad Institute Genomics Platform"/>
            <consortium name="The Broad Institute Genome Sequencing Center for Infectious Disease"/>
            <person name="Wu L."/>
            <person name="Ma J."/>
        </authorList>
    </citation>
    <scope>NUCLEOTIDE SEQUENCE [LARGE SCALE GENOMIC DNA]</scope>
    <source>
        <strain evidence="5">JCM 6486</strain>
    </source>
</reference>
<evidence type="ECO:0000259" key="3">
    <source>
        <dbReference type="Pfam" id="PF05569"/>
    </source>
</evidence>
<keyword evidence="2" id="KW-1133">Transmembrane helix</keyword>
<keyword evidence="5" id="KW-1185">Reference proteome</keyword>
<keyword evidence="2" id="KW-0812">Transmembrane</keyword>
<feature type="transmembrane region" description="Helical" evidence="2">
    <location>
        <begin position="88"/>
        <end position="109"/>
    </location>
</feature>
<gene>
    <name evidence="4" type="ORF">GCM10008917_15250</name>
</gene>
<feature type="transmembrane region" description="Helical" evidence="2">
    <location>
        <begin position="6"/>
        <end position="25"/>
    </location>
</feature>
<dbReference type="CDD" id="cd07341">
    <property type="entry name" value="M56_BlaR1_MecR1_like"/>
    <property type="match status" value="1"/>
</dbReference>
<proteinExistence type="predicted"/>
<accession>A0ABP3XE32</accession>
<organism evidence="4 5">
    <name type="scientific">Paraclostridium tenue</name>
    <dbReference type="NCBI Taxonomy" id="1737"/>
    <lineage>
        <taxon>Bacteria</taxon>
        <taxon>Bacillati</taxon>
        <taxon>Bacillota</taxon>
        <taxon>Clostridia</taxon>
        <taxon>Peptostreptococcales</taxon>
        <taxon>Peptostreptococcaceae</taxon>
        <taxon>Paraclostridium</taxon>
    </lineage>
</organism>
<evidence type="ECO:0000313" key="5">
    <source>
        <dbReference type="Proteomes" id="UP001400965"/>
    </source>
</evidence>
<dbReference type="Pfam" id="PF05569">
    <property type="entry name" value="Peptidase_M56"/>
    <property type="match status" value="1"/>
</dbReference>
<dbReference type="InterPro" id="IPR052173">
    <property type="entry name" value="Beta-lactam_resp_regulator"/>
</dbReference>
<dbReference type="Proteomes" id="UP001400965">
    <property type="component" value="Unassembled WGS sequence"/>
</dbReference>
<comment type="caution">
    <text evidence="4">The sequence shown here is derived from an EMBL/GenBank/DDBJ whole genome shotgun (WGS) entry which is preliminary data.</text>
</comment>
<keyword evidence="2" id="KW-0472">Membrane</keyword>
<dbReference type="InterPro" id="IPR008756">
    <property type="entry name" value="Peptidase_M56"/>
</dbReference>
<dbReference type="EMBL" id="BAAACP010000008">
    <property type="protein sequence ID" value="GAA0863898.1"/>
    <property type="molecule type" value="Genomic_DNA"/>
</dbReference>
<dbReference type="RefSeq" id="WP_346044552.1">
    <property type="nucleotide sequence ID" value="NZ_BAAACP010000008.1"/>
</dbReference>
<evidence type="ECO:0000256" key="2">
    <source>
        <dbReference type="SAM" id="Phobius"/>
    </source>
</evidence>
<protein>
    <submittedName>
        <fullName evidence="4">M56 family metallopeptidase</fullName>
    </submittedName>
</protein>
<evidence type="ECO:0000313" key="4">
    <source>
        <dbReference type="EMBL" id="GAA0863898.1"/>
    </source>
</evidence>
<dbReference type="PANTHER" id="PTHR34978:SF3">
    <property type="entry name" value="SLR0241 PROTEIN"/>
    <property type="match status" value="1"/>
</dbReference>